<keyword evidence="4" id="KW-1185">Reference proteome</keyword>
<dbReference type="AlphaFoldDB" id="A0A1E5V3B7"/>
<sequence length="472" mass="49450">MAMAVAHEQQQRAVATTSPPPPLLRVLDTTLVPPSPSFGPVPQERSLPLTFFDLIWLRLPPVERLFLYRLAPDADVPAILTNLKDALSHAIRAFYPLVGRLRLTPGTSDRYELHYRPGDGVAFTVAEYDGGADGVDGLATDEPREAARMAPLVPSLPAGGDVLALQATLLLPARRGLAIGVAVHHAAVDGASSTHFLHTWAAAARARTVVPPVIDRSLLPDAFFQAASTTNEMELVEMPAGQLLATFTLSKDAVQRVKGVVATVAARRGVAPPRCTSLVATLGFVWSCYQRAKEAPSSTALTASTSGDDNRTCLLFPVDHRARMKPPLPDKYLGNCVGPAFALARKDELAAGGAGGLLSACAAIAAGIDEAVSGVGTASMDTWADRAKEVAGAMSVLSVAGSPRFRVYELDLGFGRPAKVDMVSVARTGAVAVAESRRGAGGMEVGVSLPPDGLGRFRTCFADAVAGLHAQS</sequence>
<evidence type="ECO:0000256" key="1">
    <source>
        <dbReference type="ARBA" id="ARBA00022679"/>
    </source>
</evidence>
<comment type="caution">
    <text evidence="3">The sequence shown here is derived from an EMBL/GenBank/DDBJ whole genome shotgun (WGS) entry which is preliminary data.</text>
</comment>
<dbReference type="InterPro" id="IPR051504">
    <property type="entry name" value="Plant_metabolite_acyltrans"/>
</dbReference>
<evidence type="ECO:0000313" key="4">
    <source>
        <dbReference type="Proteomes" id="UP000095767"/>
    </source>
</evidence>
<dbReference type="OrthoDB" id="1862401at2759"/>
<dbReference type="Pfam" id="PF02458">
    <property type="entry name" value="Transferase"/>
    <property type="match status" value="1"/>
</dbReference>
<proteinExistence type="predicted"/>
<gene>
    <name evidence="3" type="ORF">BAE44_0019332</name>
</gene>
<accession>A0A1E5V3B7</accession>
<keyword evidence="2" id="KW-0012">Acyltransferase</keyword>
<dbReference type="GO" id="GO:0016747">
    <property type="term" value="F:acyltransferase activity, transferring groups other than amino-acyl groups"/>
    <property type="evidence" value="ECO:0007669"/>
    <property type="project" value="UniProtKB-ARBA"/>
</dbReference>
<dbReference type="Gene3D" id="3.30.559.10">
    <property type="entry name" value="Chloramphenicol acetyltransferase-like domain"/>
    <property type="match status" value="2"/>
</dbReference>
<keyword evidence="1 3" id="KW-0808">Transferase</keyword>
<name>A0A1E5V3B7_9POAL</name>
<dbReference type="EMBL" id="LWDX02052908">
    <property type="protein sequence ID" value="OEL19649.1"/>
    <property type="molecule type" value="Genomic_DNA"/>
</dbReference>
<protein>
    <submittedName>
        <fullName evidence="3">Phenolic glucoside malonyltransferase 2</fullName>
    </submittedName>
</protein>
<organism evidence="3 4">
    <name type="scientific">Dichanthelium oligosanthes</name>
    <dbReference type="NCBI Taxonomy" id="888268"/>
    <lineage>
        <taxon>Eukaryota</taxon>
        <taxon>Viridiplantae</taxon>
        <taxon>Streptophyta</taxon>
        <taxon>Embryophyta</taxon>
        <taxon>Tracheophyta</taxon>
        <taxon>Spermatophyta</taxon>
        <taxon>Magnoliopsida</taxon>
        <taxon>Liliopsida</taxon>
        <taxon>Poales</taxon>
        <taxon>Poaceae</taxon>
        <taxon>PACMAD clade</taxon>
        <taxon>Panicoideae</taxon>
        <taxon>Panicodae</taxon>
        <taxon>Paniceae</taxon>
        <taxon>Dichantheliinae</taxon>
        <taxon>Dichanthelium</taxon>
    </lineage>
</organism>
<evidence type="ECO:0000313" key="3">
    <source>
        <dbReference type="EMBL" id="OEL19649.1"/>
    </source>
</evidence>
<dbReference type="Proteomes" id="UP000095767">
    <property type="component" value="Unassembled WGS sequence"/>
</dbReference>
<reference evidence="3 4" key="1">
    <citation type="submission" date="2016-09" db="EMBL/GenBank/DDBJ databases">
        <title>The draft genome of Dichanthelium oligosanthes: A C3 panicoid grass species.</title>
        <authorList>
            <person name="Studer A.J."/>
            <person name="Schnable J.C."/>
            <person name="Brutnell T.P."/>
        </authorList>
    </citation>
    <scope>NUCLEOTIDE SEQUENCE [LARGE SCALE GENOMIC DNA]</scope>
    <source>
        <strain evidence="4">cv. Kellogg 1175</strain>
        <tissue evidence="3">Leaf</tissue>
    </source>
</reference>
<dbReference type="PANTHER" id="PTHR31625">
    <property type="match status" value="1"/>
</dbReference>
<dbReference type="InterPro" id="IPR023213">
    <property type="entry name" value="CAT-like_dom_sf"/>
</dbReference>
<evidence type="ECO:0000256" key="2">
    <source>
        <dbReference type="ARBA" id="ARBA00023315"/>
    </source>
</evidence>